<reference evidence="5 6" key="1">
    <citation type="submission" date="2024-09" db="EMBL/GenBank/DDBJ databases">
        <authorList>
            <person name="Sun Q."/>
            <person name="Mori K."/>
        </authorList>
    </citation>
    <scope>NUCLEOTIDE SEQUENCE [LARGE SCALE GENOMIC DNA]</scope>
    <source>
        <strain evidence="5 6">CCM 7904</strain>
    </source>
</reference>
<evidence type="ECO:0000256" key="2">
    <source>
        <dbReference type="SAM" id="MobiDB-lite"/>
    </source>
</evidence>
<sequence>MFSVTIPGVKIPEDPVPQADGPSQQPFASVLVSSQRGTLPGAVTVDLPDEHVVEVTLENGIVLYRHAEALLSKGGPIVLPASFPAPNGTRGVGEHIVRLYRFFDGGAVSKAAVRLAMERIESKLQEPDALLRCRTPSDLEAAGAIADGQKMLILLHGTFSSTAGSFGNLALGTGVTSASPWERLMDAYRGNKVPERQVFAFEHRSLSKSPIENAIDLVGHLPRGAEVDLLSHSRGGLVGELLCRAARTGAKGAGALFDKTDRLILEAKHSGGELDTLVEQITELDRKLVERDLRIGSFVRVACPTRGTLLASERLDLYLSVLLNLLSLTPGPQQAFVTVMSEFVRAVVGSRTNIEALPGLQAMMPTAALIAMLNRKDLTLETSLDIVGGDIKAGGVLRALAVFATDLFYREDHDLVVNTGAMFGGAPRTTQPRALISRGNQIAHFNYFRNRDSVDRIVQVLSGKLPAPPRSASPELASVLRSSRGAGDRPVAIMLPGIMGSTLAKGDDLIWIDPLDLMRGGLRKVGADADGVPAPGVRPVGAVERYYLGLAQHVAKTHHTMIRQYDWRLSLDLAADTLAATINDALDATEQTKQPIRLICHSMGGLVARRLIVKHSTTWQRMHEGRSGSRVLMLGTPNGGSAAMAAGLIGRDKLIKQLALIDLKNSPQEILSAIVPLPGILELLPTDADFTYFRASTWEKLAAAAPKDWVPPSQDALNRARETWEGMELDPRDARYMLYIAGQAPATVTAIREEPFALLATPHGDGRVTWATGVLPGVATWYAPNVQHGDLARDRSLFQPITDLLLHGMTNRLPQTPPVSRDAEAVFELDEEPVIYPAGDDFDLLPMGGKSDAVLAEDLEPFRARVTIEHGDLRLQAGAVVVGHYDGAPLISAEKVLDDIFGGALRLHREAGIYPGLIGSSEMFYDSNSNPVGPDAALVVGLGPFGQLTPQSLKSTLTQGLVRFALRQPVEPGRKRLLTSLLIGHLDSRISVRESLRALLEALEAANRNVPRRMRIDELRILEVFEDRAIEASEALAAFAGVGRFDRLDIDPRLREGQEGRRRHSFGRNTEWEMIVEITCPEETPDKLCFRVMNRTALVDSHEAPLNRHALDHLMTGIETSRRTDSTVGRLLFRRLIPPMVRRVLSEGSNVTLVLDETAAAYPWELAIDKVDEKPIAIRTKLVRQLIRPLRPEGPRLPATSASLVIGDPKSYYAALPQAEKEARSVEKRLRSAAIGTVETSYGDDPAIEEKLFLTEPRLLHFAGHGVVNGGPDKETTGLVIGRDNYLTADDIRQLESVPEFVFLNCCHVARIGQTVSGDANPVQDAPEAVTKRSDLAANIAIAFMERGSKAVIAAGWAIDDGHARAFADTFYDRFLAGDSFAQAVQAARDKAHEAGCETDGKTESSDPTWGAYQCYGDSQYQLRSLGGLPPQSVKFTKFTARSQVLAALQVVRADARFARNQADADRLFETVENVEAAVSDQPEWARSPDVLEALGRALAEIGYRDHALAYLDEAIRTSPPTVSVETLELRDMLRVRKASEARWLAGDGYDVKALQEIERSQHENAIQCLQQHEFHARTVAGETPAASGAIRRLLRLGDTHLRFAAALASERAKTAFVNQLEKAKQSYGAAEGLIGGDAVLELAYARLRRTAATYFIMREEKRSAVNLLSDLDFVVASLGTVTTGGPVFERDLRLAEAQLLLLLVERRKSEPHDSNSTVAHTVEAFSRAFLGGATIGQREETVADLEALARLLARGGSNKDEAHHIKMIAKELRHRSLAPRHGGPEKNNLQRER</sequence>
<dbReference type="Pfam" id="PF12770">
    <property type="entry name" value="CHAT"/>
    <property type="match status" value="1"/>
</dbReference>
<dbReference type="InterPro" id="IPR003386">
    <property type="entry name" value="LACT/PDAT_acylTrfase"/>
</dbReference>
<keyword evidence="1" id="KW-0802">TPR repeat</keyword>
<accession>A0ABV6CH47</accession>
<feature type="domain" description="CHAT" evidence="3">
    <location>
        <begin position="1128"/>
        <end position="1418"/>
    </location>
</feature>
<dbReference type="SUPFAM" id="SSF53474">
    <property type="entry name" value="alpha/beta-Hydrolases"/>
    <property type="match status" value="1"/>
</dbReference>
<feature type="region of interest" description="Disordered" evidence="2">
    <location>
        <begin position="1773"/>
        <end position="1794"/>
    </location>
</feature>
<dbReference type="PANTHER" id="PTHR37946">
    <property type="entry name" value="SLL1969 PROTEIN"/>
    <property type="match status" value="1"/>
</dbReference>
<protein>
    <submittedName>
        <fullName evidence="5">CHAT domain-containing protein</fullName>
    </submittedName>
</protein>
<dbReference type="Pfam" id="PF02450">
    <property type="entry name" value="LCAT"/>
    <property type="match status" value="1"/>
</dbReference>
<comment type="caution">
    <text evidence="5">The sequence shown here is derived from an EMBL/GenBank/DDBJ whole genome shotgun (WGS) entry which is preliminary data.</text>
</comment>
<dbReference type="EMBL" id="JBHLWQ010000057">
    <property type="protein sequence ID" value="MFC0200071.1"/>
    <property type="molecule type" value="Genomic_DNA"/>
</dbReference>
<dbReference type="SUPFAM" id="SSF52949">
    <property type="entry name" value="Macro domain-like"/>
    <property type="match status" value="1"/>
</dbReference>
<evidence type="ECO:0000259" key="4">
    <source>
        <dbReference type="Pfam" id="PF24096"/>
    </source>
</evidence>
<organism evidence="5 6">
    <name type="scientific">Paracoccus rhizosphaerae</name>
    <dbReference type="NCBI Taxonomy" id="1133347"/>
    <lineage>
        <taxon>Bacteria</taxon>
        <taxon>Pseudomonadati</taxon>
        <taxon>Pseudomonadota</taxon>
        <taxon>Alphaproteobacteria</taxon>
        <taxon>Rhodobacterales</taxon>
        <taxon>Paracoccaceae</taxon>
        <taxon>Paracoccus</taxon>
    </lineage>
</organism>
<dbReference type="PANTHER" id="PTHR37946:SF1">
    <property type="entry name" value="SLL1969 PROTEIN"/>
    <property type="match status" value="1"/>
</dbReference>
<feature type="domain" description="DUF7379" evidence="4">
    <location>
        <begin position="277"/>
        <end position="374"/>
    </location>
</feature>
<evidence type="ECO:0000313" key="6">
    <source>
        <dbReference type="Proteomes" id="UP001589795"/>
    </source>
</evidence>
<dbReference type="Gene3D" id="3.40.50.1820">
    <property type="entry name" value="alpha/beta hydrolase"/>
    <property type="match status" value="1"/>
</dbReference>
<evidence type="ECO:0000313" key="5">
    <source>
        <dbReference type="EMBL" id="MFC0200071.1"/>
    </source>
</evidence>
<evidence type="ECO:0000259" key="3">
    <source>
        <dbReference type="Pfam" id="PF12770"/>
    </source>
</evidence>
<gene>
    <name evidence="5" type="ORF">ACFFIZ_06980</name>
</gene>
<dbReference type="InterPro" id="IPR043472">
    <property type="entry name" value="Macro_dom-like"/>
</dbReference>
<dbReference type="InterPro" id="IPR024983">
    <property type="entry name" value="CHAT_dom"/>
</dbReference>
<evidence type="ECO:0000256" key="1">
    <source>
        <dbReference type="PROSITE-ProRule" id="PRU00339"/>
    </source>
</evidence>
<dbReference type="InterPro" id="IPR019734">
    <property type="entry name" value="TPR_rpt"/>
</dbReference>
<dbReference type="Proteomes" id="UP001589795">
    <property type="component" value="Unassembled WGS sequence"/>
</dbReference>
<dbReference type="InterPro" id="IPR029058">
    <property type="entry name" value="AB_hydrolase_fold"/>
</dbReference>
<feature type="repeat" description="TPR" evidence="1">
    <location>
        <begin position="1489"/>
        <end position="1522"/>
    </location>
</feature>
<feature type="domain" description="DUF7379" evidence="4">
    <location>
        <begin position="152"/>
        <end position="249"/>
    </location>
</feature>
<dbReference type="RefSeq" id="WP_265507918.1">
    <property type="nucleotide sequence ID" value="NZ_JAOTBE010000047.1"/>
</dbReference>
<dbReference type="PROSITE" id="PS50005">
    <property type="entry name" value="TPR"/>
    <property type="match status" value="1"/>
</dbReference>
<dbReference type="Pfam" id="PF24096">
    <property type="entry name" value="DUF7379"/>
    <property type="match status" value="2"/>
</dbReference>
<feature type="compositionally biased region" description="Basic and acidic residues" evidence="2">
    <location>
        <begin position="1783"/>
        <end position="1794"/>
    </location>
</feature>
<name>A0ABV6CH47_9RHOB</name>
<dbReference type="InterPro" id="IPR055803">
    <property type="entry name" value="DUF7379"/>
</dbReference>
<keyword evidence="6" id="KW-1185">Reference proteome</keyword>
<proteinExistence type="predicted"/>